<dbReference type="InterPro" id="IPR023213">
    <property type="entry name" value="CAT-like_dom_sf"/>
</dbReference>
<dbReference type="PANTHER" id="PTHR45527:SF1">
    <property type="entry name" value="FATTY ACID SYNTHASE"/>
    <property type="match status" value="1"/>
</dbReference>
<comment type="caution">
    <text evidence="5">The sequence shown here is derived from an EMBL/GenBank/DDBJ whole genome shotgun (WGS) entry which is preliminary data.</text>
</comment>
<protein>
    <submittedName>
        <fullName evidence="5">AMP-binding protein</fullName>
    </submittedName>
</protein>
<reference evidence="5 6" key="1">
    <citation type="submission" date="2020-04" db="EMBL/GenBank/DDBJ databases">
        <title>Gordonia sp. nov. TBRC 11910.</title>
        <authorList>
            <person name="Suriyachadkun C."/>
        </authorList>
    </citation>
    <scope>NUCLEOTIDE SEQUENCE [LARGE SCALE GENOMIC DNA]</scope>
    <source>
        <strain evidence="5 6">TBRC 11910</strain>
    </source>
</reference>
<dbReference type="Proteomes" id="UP000550729">
    <property type="component" value="Unassembled WGS sequence"/>
</dbReference>
<dbReference type="PROSITE" id="PS00012">
    <property type="entry name" value="PHOSPHOPANTETHEINE"/>
    <property type="match status" value="1"/>
</dbReference>
<dbReference type="Pfam" id="PF00668">
    <property type="entry name" value="Condensation"/>
    <property type="match status" value="1"/>
</dbReference>
<dbReference type="AlphaFoldDB" id="A0A848L3H7"/>
<evidence type="ECO:0000313" key="5">
    <source>
        <dbReference type="EMBL" id="NMO05306.1"/>
    </source>
</evidence>
<dbReference type="Gene3D" id="3.30.300.30">
    <property type="match status" value="1"/>
</dbReference>
<dbReference type="GO" id="GO:0044550">
    <property type="term" value="P:secondary metabolite biosynthetic process"/>
    <property type="evidence" value="ECO:0007669"/>
    <property type="project" value="TreeGrafter"/>
</dbReference>
<dbReference type="InterPro" id="IPR006162">
    <property type="entry name" value="Ppantetheine_attach_site"/>
</dbReference>
<dbReference type="FunFam" id="1.10.1200.10:FF:000005">
    <property type="entry name" value="Nonribosomal peptide synthetase 1"/>
    <property type="match status" value="1"/>
</dbReference>
<feature type="non-terminal residue" evidence="5">
    <location>
        <position position="499"/>
    </location>
</feature>
<dbReference type="EMBL" id="JABBNB010000075">
    <property type="protein sequence ID" value="NMO05306.1"/>
    <property type="molecule type" value="Genomic_DNA"/>
</dbReference>
<dbReference type="SUPFAM" id="SSF52777">
    <property type="entry name" value="CoA-dependent acyltransferases"/>
    <property type="match status" value="2"/>
</dbReference>
<keyword evidence="2" id="KW-0596">Phosphopantetheine</keyword>
<name>A0A848L3H7_9ACTN</name>
<dbReference type="Pfam" id="PF13193">
    <property type="entry name" value="AMP-binding_C"/>
    <property type="match status" value="1"/>
</dbReference>
<feature type="non-terminal residue" evidence="5">
    <location>
        <position position="1"/>
    </location>
</feature>
<dbReference type="GO" id="GO:0043041">
    <property type="term" value="P:amino acid activation for nonribosomal peptide biosynthetic process"/>
    <property type="evidence" value="ECO:0007669"/>
    <property type="project" value="TreeGrafter"/>
</dbReference>
<dbReference type="InterPro" id="IPR009081">
    <property type="entry name" value="PP-bd_ACP"/>
</dbReference>
<dbReference type="Gene3D" id="2.30.38.10">
    <property type="entry name" value="Luciferase, Domain 3"/>
    <property type="match status" value="1"/>
</dbReference>
<evidence type="ECO:0000256" key="3">
    <source>
        <dbReference type="ARBA" id="ARBA00022553"/>
    </source>
</evidence>
<dbReference type="GO" id="GO:0008610">
    <property type="term" value="P:lipid biosynthetic process"/>
    <property type="evidence" value="ECO:0007669"/>
    <property type="project" value="UniProtKB-ARBA"/>
</dbReference>
<dbReference type="Gene3D" id="3.30.559.10">
    <property type="entry name" value="Chloramphenicol acetyltransferase-like domain"/>
    <property type="match status" value="1"/>
</dbReference>
<dbReference type="GO" id="GO:0005829">
    <property type="term" value="C:cytosol"/>
    <property type="evidence" value="ECO:0007669"/>
    <property type="project" value="TreeGrafter"/>
</dbReference>
<dbReference type="InterPro" id="IPR045851">
    <property type="entry name" value="AMP-bd_C_sf"/>
</dbReference>
<proteinExistence type="predicted"/>
<accession>A0A848L3H7</accession>
<dbReference type="SUPFAM" id="SSF56801">
    <property type="entry name" value="Acetyl-CoA synthetase-like"/>
    <property type="match status" value="1"/>
</dbReference>
<dbReference type="Pfam" id="PF00550">
    <property type="entry name" value="PP-binding"/>
    <property type="match status" value="1"/>
</dbReference>
<dbReference type="PANTHER" id="PTHR45527">
    <property type="entry name" value="NONRIBOSOMAL PEPTIDE SYNTHETASE"/>
    <property type="match status" value="1"/>
</dbReference>
<dbReference type="SUPFAM" id="SSF47336">
    <property type="entry name" value="ACP-like"/>
    <property type="match status" value="1"/>
</dbReference>
<evidence type="ECO:0000313" key="6">
    <source>
        <dbReference type="Proteomes" id="UP000550729"/>
    </source>
</evidence>
<keyword evidence="6" id="KW-1185">Reference proteome</keyword>
<dbReference type="InterPro" id="IPR001242">
    <property type="entry name" value="Condensation_dom"/>
</dbReference>
<dbReference type="SMART" id="SM00823">
    <property type="entry name" value="PKS_PP"/>
    <property type="match status" value="1"/>
</dbReference>
<dbReference type="InterPro" id="IPR036736">
    <property type="entry name" value="ACP-like_sf"/>
</dbReference>
<evidence type="ECO:0000256" key="2">
    <source>
        <dbReference type="ARBA" id="ARBA00022450"/>
    </source>
</evidence>
<dbReference type="Gene3D" id="1.10.1200.10">
    <property type="entry name" value="ACP-like"/>
    <property type="match status" value="1"/>
</dbReference>
<dbReference type="PROSITE" id="PS50075">
    <property type="entry name" value="CARRIER"/>
    <property type="match status" value="1"/>
</dbReference>
<dbReference type="InterPro" id="IPR025110">
    <property type="entry name" value="AMP-bd_C"/>
</dbReference>
<dbReference type="InterPro" id="IPR020806">
    <property type="entry name" value="PKS_PP-bd"/>
</dbReference>
<keyword evidence="3" id="KW-0597">Phosphoprotein</keyword>
<dbReference type="Gene3D" id="3.30.559.30">
    <property type="entry name" value="Nonribosomal peptide synthetase, condensation domain"/>
    <property type="match status" value="1"/>
</dbReference>
<organism evidence="5 6">
    <name type="scientific">Gordonia asplenii</name>
    <dbReference type="NCBI Taxonomy" id="2725283"/>
    <lineage>
        <taxon>Bacteria</taxon>
        <taxon>Bacillati</taxon>
        <taxon>Actinomycetota</taxon>
        <taxon>Actinomycetes</taxon>
        <taxon>Mycobacteriales</taxon>
        <taxon>Gordoniaceae</taxon>
        <taxon>Gordonia</taxon>
    </lineage>
</organism>
<evidence type="ECO:0000256" key="1">
    <source>
        <dbReference type="ARBA" id="ARBA00001957"/>
    </source>
</evidence>
<dbReference type="UniPathway" id="UPA00011"/>
<gene>
    <name evidence="5" type="ORF">HH308_29235</name>
</gene>
<comment type="cofactor">
    <cofactor evidence="1">
        <name>pantetheine 4'-phosphate</name>
        <dbReference type="ChEBI" id="CHEBI:47942"/>
    </cofactor>
</comment>
<feature type="domain" description="Carrier" evidence="4">
    <location>
        <begin position="166"/>
        <end position="241"/>
    </location>
</feature>
<dbReference type="GO" id="GO:0031177">
    <property type="term" value="F:phosphopantetheine binding"/>
    <property type="evidence" value="ECO:0007669"/>
    <property type="project" value="InterPro"/>
</dbReference>
<dbReference type="GO" id="GO:0003824">
    <property type="term" value="F:catalytic activity"/>
    <property type="evidence" value="ECO:0007669"/>
    <property type="project" value="InterPro"/>
</dbReference>
<evidence type="ECO:0000259" key="4">
    <source>
        <dbReference type="PROSITE" id="PS50075"/>
    </source>
</evidence>
<sequence length="499" mass="52807">GVPGELYLGGVQVARGYAGRPDLTADRFVADPFGVGARLYRTGDVVRWNSVGDLEYLGRSDFQVKLRGQRLELGEVEAVLGNVPGVVHAAATVVSAPGGDQHLVGYVAPAVVVDDVRIFARQALPTYMVPTVWVGLDDVALTSSGKLDRKALPAPDFATEAVEFVEAASDAEHALSAVFADVLGVEEVSVVASFFELGGNSLSAMRLAARASAMLGVEVSVRDVFDAPSVRALIAAVAGNAVVLAPIVPVVARPDQLPLSFAQQRIWFINQYDTASPAYNIPVVLRVTGDLDTRALHAAVADVVARHEILRTSFPAVDGEGNQAIGSIAELNERDVSRSVDSEAELFAALSEGFDVSVQWPLRVRLWRVAEDEFVLALVVHHIASDGESLLPLVTDLVGAYTARVAGRVPEFVPLPVQFADYALWQHEVLGSAGDADSVVGRQLGFWRGQLAGVPDVLELPADRPRPRVASHAGASLDFVFPTGVGERVAGVAAAHGVT</sequence>